<name>A0ACD3APV9_9AGAR</name>
<sequence>MILLHFKRKPSRKSDQDIKASPLFIHISLCRIGCLSRWGYPTHSTSLPWLYSSLFIGYALAHLRRSLFRIPFLQLTGPEQKRDHLVQIVSFGVVSDLGTQVEVGALDGEGY</sequence>
<evidence type="ECO:0000313" key="1">
    <source>
        <dbReference type="EMBL" id="TFK67351.1"/>
    </source>
</evidence>
<accession>A0ACD3APV9</accession>
<protein>
    <submittedName>
        <fullName evidence="1">Uncharacterized protein</fullName>
    </submittedName>
</protein>
<reference evidence="1 2" key="1">
    <citation type="journal article" date="2019" name="Nat. Ecol. Evol.">
        <title>Megaphylogeny resolves global patterns of mushroom evolution.</title>
        <authorList>
            <person name="Varga T."/>
            <person name="Krizsan K."/>
            <person name="Foldi C."/>
            <person name="Dima B."/>
            <person name="Sanchez-Garcia M."/>
            <person name="Sanchez-Ramirez S."/>
            <person name="Szollosi G.J."/>
            <person name="Szarkandi J.G."/>
            <person name="Papp V."/>
            <person name="Albert L."/>
            <person name="Andreopoulos W."/>
            <person name="Angelini C."/>
            <person name="Antonin V."/>
            <person name="Barry K.W."/>
            <person name="Bougher N.L."/>
            <person name="Buchanan P."/>
            <person name="Buyck B."/>
            <person name="Bense V."/>
            <person name="Catcheside P."/>
            <person name="Chovatia M."/>
            <person name="Cooper J."/>
            <person name="Damon W."/>
            <person name="Desjardin D."/>
            <person name="Finy P."/>
            <person name="Geml J."/>
            <person name="Haridas S."/>
            <person name="Hughes K."/>
            <person name="Justo A."/>
            <person name="Karasinski D."/>
            <person name="Kautmanova I."/>
            <person name="Kiss B."/>
            <person name="Kocsube S."/>
            <person name="Kotiranta H."/>
            <person name="LaButti K.M."/>
            <person name="Lechner B.E."/>
            <person name="Liimatainen K."/>
            <person name="Lipzen A."/>
            <person name="Lukacs Z."/>
            <person name="Mihaltcheva S."/>
            <person name="Morgado L.N."/>
            <person name="Niskanen T."/>
            <person name="Noordeloos M.E."/>
            <person name="Ohm R.A."/>
            <person name="Ortiz-Santana B."/>
            <person name="Ovrebo C."/>
            <person name="Racz N."/>
            <person name="Riley R."/>
            <person name="Savchenko A."/>
            <person name="Shiryaev A."/>
            <person name="Soop K."/>
            <person name="Spirin V."/>
            <person name="Szebenyi C."/>
            <person name="Tomsovsky M."/>
            <person name="Tulloss R.E."/>
            <person name="Uehling J."/>
            <person name="Grigoriev I.V."/>
            <person name="Vagvolgyi C."/>
            <person name="Papp T."/>
            <person name="Martin F.M."/>
            <person name="Miettinen O."/>
            <person name="Hibbett D.S."/>
            <person name="Nagy L.G."/>
        </authorList>
    </citation>
    <scope>NUCLEOTIDE SEQUENCE [LARGE SCALE GENOMIC DNA]</scope>
    <source>
        <strain evidence="1 2">NL-1719</strain>
    </source>
</reference>
<proteinExistence type="predicted"/>
<dbReference type="EMBL" id="ML208378">
    <property type="protein sequence ID" value="TFK67351.1"/>
    <property type="molecule type" value="Genomic_DNA"/>
</dbReference>
<gene>
    <name evidence="1" type="ORF">BDN72DRAFT_106028</name>
</gene>
<dbReference type="Proteomes" id="UP000308600">
    <property type="component" value="Unassembled WGS sequence"/>
</dbReference>
<organism evidence="1 2">
    <name type="scientific">Pluteus cervinus</name>
    <dbReference type="NCBI Taxonomy" id="181527"/>
    <lineage>
        <taxon>Eukaryota</taxon>
        <taxon>Fungi</taxon>
        <taxon>Dikarya</taxon>
        <taxon>Basidiomycota</taxon>
        <taxon>Agaricomycotina</taxon>
        <taxon>Agaricomycetes</taxon>
        <taxon>Agaricomycetidae</taxon>
        <taxon>Agaricales</taxon>
        <taxon>Pluteineae</taxon>
        <taxon>Pluteaceae</taxon>
        <taxon>Pluteus</taxon>
    </lineage>
</organism>
<evidence type="ECO:0000313" key="2">
    <source>
        <dbReference type="Proteomes" id="UP000308600"/>
    </source>
</evidence>
<keyword evidence="2" id="KW-1185">Reference proteome</keyword>